<keyword evidence="1 6" id="KW-0963">Cytoplasm</keyword>
<gene>
    <name evidence="6 8" type="primary">ruvA</name>
    <name evidence="8" type="ORF">R4146_04400</name>
</gene>
<comment type="subcellular location">
    <subcellularLocation>
        <location evidence="6">Cytoplasm</location>
    </subcellularLocation>
</comment>
<accession>A0ABU8SKH1</accession>
<dbReference type="Pfam" id="PF14520">
    <property type="entry name" value="HHH_5"/>
    <property type="match status" value="1"/>
</dbReference>
<keyword evidence="8" id="KW-0378">Hydrolase</keyword>
<keyword evidence="9" id="KW-1185">Reference proteome</keyword>
<dbReference type="Pfam" id="PF07499">
    <property type="entry name" value="RuvA_C"/>
    <property type="match status" value="1"/>
</dbReference>
<evidence type="ECO:0000256" key="2">
    <source>
        <dbReference type="ARBA" id="ARBA00022763"/>
    </source>
</evidence>
<dbReference type="InterPro" id="IPR012340">
    <property type="entry name" value="NA-bd_OB-fold"/>
</dbReference>
<comment type="subunit">
    <text evidence="6">Homotetramer. Forms an RuvA(8)-RuvB(12)-Holliday junction (HJ) complex. HJ DNA is sandwiched between 2 RuvA tetramers; dsDNA enters through RuvA and exits via RuvB. An RuvB hexamer assembles on each DNA strand where it exits the tetramer. Each RuvB hexamer is contacted by two RuvA subunits (via domain III) on 2 adjacent RuvB subunits; this complex drives branch migration. In the full resolvosome a probable DNA-RuvA(4)-RuvB(12)-RuvC(2) complex forms which resolves the HJ.</text>
</comment>
<evidence type="ECO:0000259" key="7">
    <source>
        <dbReference type="SMART" id="SM00278"/>
    </source>
</evidence>
<dbReference type="SUPFAM" id="SSF46929">
    <property type="entry name" value="DNA helicase RuvA subunit, C-terminal domain"/>
    <property type="match status" value="1"/>
</dbReference>
<dbReference type="InterPro" id="IPR011114">
    <property type="entry name" value="RuvA_C"/>
</dbReference>
<dbReference type="Gene3D" id="2.40.50.140">
    <property type="entry name" value="Nucleic acid-binding proteins"/>
    <property type="match status" value="1"/>
</dbReference>
<proteinExistence type="inferred from homology"/>
<dbReference type="GO" id="GO:0016787">
    <property type="term" value="F:hydrolase activity"/>
    <property type="evidence" value="ECO:0007669"/>
    <property type="project" value="UniProtKB-KW"/>
</dbReference>
<evidence type="ECO:0000256" key="3">
    <source>
        <dbReference type="ARBA" id="ARBA00023125"/>
    </source>
</evidence>
<comment type="similarity">
    <text evidence="6">Belongs to the RuvA family.</text>
</comment>
<evidence type="ECO:0000256" key="6">
    <source>
        <dbReference type="HAMAP-Rule" id="MF_00031"/>
    </source>
</evidence>
<comment type="function">
    <text evidence="6">The RuvA-RuvB-RuvC complex processes Holliday junction (HJ) DNA during genetic recombination and DNA repair, while the RuvA-RuvB complex plays an important role in the rescue of blocked DNA replication forks via replication fork reversal (RFR). RuvA specifically binds to HJ cruciform DNA, conferring on it an open structure. The RuvB hexamer acts as an ATP-dependent pump, pulling dsDNA into and through the RuvAB complex. HJ branch migration allows RuvC to scan DNA until it finds its consensus sequence, where it cleaves and resolves the cruciform DNA.</text>
</comment>
<evidence type="ECO:0000313" key="8">
    <source>
        <dbReference type="EMBL" id="MEJ6400410.1"/>
    </source>
</evidence>
<keyword evidence="2 6" id="KW-0227">DNA damage</keyword>
<dbReference type="GO" id="GO:0003678">
    <property type="term" value="F:DNA helicase activity"/>
    <property type="evidence" value="ECO:0007669"/>
    <property type="project" value="UniProtKB-EC"/>
</dbReference>
<comment type="caution">
    <text evidence="6">Lacks conserved residue(s) required for the propagation of feature annotation.</text>
</comment>
<dbReference type="InterPro" id="IPR036267">
    <property type="entry name" value="RuvA_C_sf"/>
</dbReference>
<dbReference type="InterPro" id="IPR000085">
    <property type="entry name" value="RuvA"/>
</dbReference>
<comment type="domain">
    <text evidence="6">Has three domains with a flexible linker between the domains II and III and assumes an 'L' shape. Domain III is highly mobile and contacts RuvB.</text>
</comment>
<dbReference type="InterPro" id="IPR003583">
    <property type="entry name" value="Hlx-hairpin-Hlx_DNA-bd_motif"/>
</dbReference>
<dbReference type="EMBL" id="JAWMWH010000001">
    <property type="protein sequence ID" value="MEJ6400410.1"/>
    <property type="molecule type" value="Genomic_DNA"/>
</dbReference>
<feature type="domain" description="Helix-hairpin-helix DNA-binding motif class 1" evidence="7">
    <location>
        <begin position="107"/>
        <end position="126"/>
    </location>
</feature>
<dbReference type="Gene3D" id="1.10.150.20">
    <property type="entry name" value="5' to 3' exonuclease, C-terminal subdomain"/>
    <property type="match status" value="1"/>
</dbReference>
<sequence length="206" mass="22819">MYEYFEGYITAVTPSYVVLDVNGIGYLLFVSDPYQYQVDAENKVKAYIHQVVTDSFQSLYAFKTRADKALFEKLINVSGIGPKSANAIMAGNQNQALLRAINEENVTFLTKFPGVGKKTAKQIVLDLKGKIDDLFNDDLLTPEAMPQPSTSEVTGAKELQDALDALSALGYSSRDVKKVEKQLLAVDQPMDTNQYLSEGLKLLTQF</sequence>
<reference evidence="8 9" key="1">
    <citation type="submission" date="2023-10" db="EMBL/GenBank/DDBJ databases">
        <title>Nicoliella lavandulae sp. nov. isolated from Lavandula angustifolia flowers.</title>
        <authorList>
            <person name="Alcantara C."/>
            <person name="Zuniga M."/>
            <person name="Landete J.M."/>
            <person name="Monedero V."/>
        </authorList>
    </citation>
    <scope>NUCLEOTIDE SEQUENCE [LARGE SCALE GENOMIC DNA]</scope>
    <source>
        <strain evidence="8 9">Es01</strain>
    </source>
</reference>
<keyword evidence="4 6" id="KW-0233">DNA recombination</keyword>
<keyword evidence="5 6" id="KW-0234">DNA repair</keyword>
<dbReference type="SMART" id="SM00278">
    <property type="entry name" value="HhH1"/>
    <property type="match status" value="2"/>
</dbReference>
<feature type="domain" description="Helix-hairpin-helix DNA-binding motif class 1" evidence="7">
    <location>
        <begin position="72"/>
        <end position="91"/>
    </location>
</feature>
<dbReference type="SUPFAM" id="SSF47781">
    <property type="entry name" value="RuvA domain 2-like"/>
    <property type="match status" value="1"/>
</dbReference>
<evidence type="ECO:0000256" key="5">
    <source>
        <dbReference type="ARBA" id="ARBA00023204"/>
    </source>
</evidence>
<dbReference type="InterPro" id="IPR010994">
    <property type="entry name" value="RuvA_2-like"/>
</dbReference>
<dbReference type="InterPro" id="IPR013849">
    <property type="entry name" value="DNA_helicase_Holl-junc_RuvA_I"/>
</dbReference>
<feature type="region of interest" description="Domain III" evidence="6">
    <location>
        <begin position="154"/>
        <end position="206"/>
    </location>
</feature>
<dbReference type="CDD" id="cd14332">
    <property type="entry name" value="UBA_RuvA_C"/>
    <property type="match status" value="1"/>
</dbReference>
<dbReference type="Pfam" id="PF01330">
    <property type="entry name" value="RuvA_N"/>
    <property type="match status" value="1"/>
</dbReference>
<keyword evidence="3 6" id="KW-0238">DNA-binding</keyword>
<dbReference type="HAMAP" id="MF_00031">
    <property type="entry name" value="DNA_HJ_migration_RuvA"/>
    <property type="match status" value="1"/>
</dbReference>
<comment type="caution">
    <text evidence="8">The sequence shown here is derived from an EMBL/GenBank/DDBJ whole genome shotgun (WGS) entry which is preliminary data.</text>
</comment>
<dbReference type="Proteomes" id="UP001370590">
    <property type="component" value="Unassembled WGS sequence"/>
</dbReference>
<dbReference type="Gene3D" id="1.10.8.10">
    <property type="entry name" value="DNA helicase RuvA subunit, C-terminal domain"/>
    <property type="match status" value="1"/>
</dbReference>
<protein>
    <recommendedName>
        <fullName evidence="6">Holliday junction branch migration complex subunit RuvA</fullName>
    </recommendedName>
</protein>
<organism evidence="8 9">
    <name type="scientific">Nicoliella lavandulae</name>
    <dbReference type="NCBI Taxonomy" id="3082954"/>
    <lineage>
        <taxon>Bacteria</taxon>
        <taxon>Bacillati</taxon>
        <taxon>Bacillota</taxon>
        <taxon>Bacilli</taxon>
        <taxon>Lactobacillales</taxon>
        <taxon>Lactobacillaceae</taxon>
        <taxon>Nicoliella</taxon>
    </lineage>
</organism>
<dbReference type="NCBIfam" id="TIGR00084">
    <property type="entry name" value="ruvA"/>
    <property type="match status" value="1"/>
</dbReference>
<evidence type="ECO:0000313" key="9">
    <source>
        <dbReference type="Proteomes" id="UP001370590"/>
    </source>
</evidence>
<dbReference type="RefSeq" id="WP_339960219.1">
    <property type="nucleotide sequence ID" value="NZ_JAWMWH010000001.1"/>
</dbReference>
<evidence type="ECO:0000256" key="1">
    <source>
        <dbReference type="ARBA" id="ARBA00022490"/>
    </source>
</evidence>
<dbReference type="SUPFAM" id="SSF50249">
    <property type="entry name" value="Nucleic acid-binding proteins"/>
    <property type="match status" value="1"/>
</dbReference>
<name>A0ABU8SKH1_9LACO</name>
<evidence type="ECO:0000256" key="4">
    <source>
        <dbReference type="ARBA" id="ARBA00023172"/>
    </source>
</evidence>